<dbReference type="PANTHER" id="PTHR11461">
    <property type="entry name" value="SERINE PROTEASE INHIBITOR, SERPIN"/>
    <property type="match status" value="1"/>
</dbReference>
<keyword evidence="4" id="KW-1185">Reference proteome</keyword>
<dbReference type="STRING" id="1122192.SAMN02745673_03238"/>
<name>A0A1T4S665_9ACTN</name>
<accession>A0A1T4S665</accession>
<dbReference type="OrthoDB" id="9764871at2"/>
<dbReference type="Gene3D" id="3.30.497.10">
    <property type="entry name" value="Antithrombin, subunit I, domain 2"/>
    <property type="match status" value="1"/>
</dbReference>
<evidence type="ECO:0000259" key="2">
    <source>
        <dbReference type="SMART" id="SM00093"/>
    </source>
</evidence>
<dbReference type="EMBL" id="FUWS01000008">
    <property type="protein sequence ID" value="SKA23657.1"/>
    <property type="molecule type" value="Genomic_DNA"/>
</dbReference>
<dbReference type="PROSITE" id="PS00284">
    <property type="entry name" value="SERPIN"/>
    <property type="match status" value="1"/>
</dbReference>
<dbReference type="GO" id="GO:0004867">
    <property type="term" value="F:serine-type endopeptidase inhibitor activity"/>
    <property type="evidence" value="ECO:0007669"/>
    <property type="project" value="InterPro"/>
</dbReference>
<dbReference type="InterPro" id="IPR023796">
    <property type="entry name" value="Serpin_dom"/>
</dbReference>
<comment type="similarity">
    <text evidence="1">Belongs to the serpin family.</text>
</comment>
<dbReference type="Pfam" id="PF00079">
    <property type="entry name" value="Serpin"/>
    <property type="match status" value="1"/>
</dbReference>
<evidence type="ECO:0000256" key="1">
    <source>
        <dbReference type="RuleBase" id="RU000411"/>
    </source>
</evidence>
<dbReference type="PANTHER" id="PTHR11461:SF211">
    <property type="entry name" value="GH10112P-RELATED"/>
    <property type="match status" value="1"/>
</dbReference>
<evidence type="ECO:0000313" key="3">
    <source>
        <dbReference type="EMBL" id="SKA23657.1"/>
    </source>
</evidence>
<sequence length="364" mass="38931">MPNAPRPDHLAFATRLDAALSSPGEAGLVWSPHSVGSALGLLALGARGDTRAELVGLLGEDLAGHLAELDRAAEADSDLATATALWVDRRLPIEPAFEAELRSRPGAAVHPADFAHDAEGARRAANAEVAKVTRGLISELLAPGTVSPATRALLVNALWVRLRWREPFDPGQTAPRRFASPRGPREVAMMRRSTTLPYARTHGWHMVTLTADHDLALDVLLPEQDSPAPAPPSAATLRALYRASSRVEVDLSLPRFELTWRADLATALAEAGAPTMFSDRADFGGVSAQPLRIDAVVHQARLRVDEKGAEGAAATAVVMRLASFTPRRPVTFTVDRPFVFALRRGATVLFLGRVTDPLDPGPAK</sequence>
<organism evidence="3 4">
    <name type="scientific">Marinactinospora thermotolerans DSM 45154</name>
    <dbReference type="NCBI Taxonomy" id="1122192"/>
    <lineage>
        <taxon>Bacteria</taxon>
        <taxon>Bacillati</taxon>
        <taxon>Actinomycetota</taxon>
        <taxon>Actinomycetes</taxon>
        <taxon>Streptosporangiales</taxon>
        <taxon>Nocardiopsidaceae</taxon>
        <taxon>Marinactinospora</taxon>
    </lineage>
</organism>
<dbReference type="RefSeq" id="WP_078762511.1">
    <property type="nucleotide sequence ID" value="NZ_FUWS01000008.1"/>
</dbReference>
<dbReference type="CDD" id="cd19590">
    <property type="entry name" value="serpin_thermopin-like"/>
    <property type="match status" value="1"/>
</dbReference>
<feature type="domain" description="Serpin" evidence="2">
    <location>
        <begin position="12"/>
        <end position="357"/>
    </location>
</feature>
<dbReference type="SMART" id="SM00093">
    <property type="entry name" value="SERPIN"/>
    <property type="match status" value="1"/>
</dbReference>
<protein>
    <submittedName>
        <fullName evidence="3">Serpin B</fullName>
    </submittedName>
</protein>
<dbReference type="GO" id="GO:0005615">
    <property type="term" value="C:extracellular space"/>
    <property type="evidence" value="ECO:0007669"/>
    <property type="project" value="InterPro"/>
</dbReference>
<reference evidence="3 4" key="1">
    <citation type="submission" date="2017-02" db="EMBL/GenBank/DDBJ databases">
        <authorList>
            <person name="Peterson S.W."/>
        </authorList>
    </citation>
    <scope>NUCLEOTIDE SEQUENCE [LARGE SCALE GENOMIC DNA]</scope>
    <source>
        <strain evidence="3 4">DSM 45154</strain>
    </source>
</reference>
<proteinExistence type="inferred from homology"/>
<dbReference type="Gene3D" id="2.30.39.10">
    <property type="entry name" value="Alpha-1-antitrypsin, domain 1"/>
    <property type="match status" value="2"/>
</dbReference>
<dbReference type="InterPro" id="IPR000215">
    <property type="entry name" value="Serpin_fam"/>
</dbReference>
<evidence type="ECO:0000313" key="4">
    <source>
        <dbReference type="Proteomes" id="UP000190637"/>
    </source>
</evidence>
<dbReference type="InterPro" id="IPR042178">
    <property type="entry name" value="Serpin_sf_1"/>
</dbReference>
<dbReference type="InterPro" id="IPR036186">
    <property type="entry name" value="Serpin_sf"/>
</dbReference>
<dbReference type="SUPFAM" id="SSF56574">
    <property type="entry name" value="Serpins"/>
    <property type="match status" value="1"/>
</dbReference>
<dbReference type="AlphaFoldDB" id="A0A1T4S665"/>
<dbReference type="InterPro" id="IPR023795">
    <property type="entry name" value="Serpin_CS"/>
</dbReference>
<dbReference type="Proteomes" id="UP000190637">
    <property type="component" value="Unassembled WGS sequence"/>
</dbReference>
<gene>
    <name evidence="3" type="ORF">SAMN02745673_03238</name>
</gene>
<dbReference type="InterPro" id="IPR042185">
    <property type="entry name" value="Serpin_sf_2"/>
</dbReference>